<feature type="compositionally biased region" description="Basic residues" evidence="1">
    <location>
        <begin position="87"/>
        <end position="99"/>
    </location>
</feature>
<feature type="region of interest" description="Disordered" evidence="1">
    <location>
        <begin position="54"/>
        <end position="99"/>
    </location>
</feature>
<evidence type="ECO:0000256" key="1">
    <source>
        <dbReference type="SAM" id="MobiDB-lite"/>
    </source>
</evidence>
<sequence length="99" mass="10741">MGICGESLFAVGIGEVKLKGNEKPVVESQELGRYPARVRREPAEWYRANVEAATDAVGVEEPEHGVEKTSPENSDDGDNGGVWVTPKAKKTTRKRSVTS</sequence>
<evidence type="ECO:0000313" key="3">
    <source>
        <dbReference type="Proteomes" id="UP000054558"/>
    </source>
</evidence>
<name>A0A1Y1ITJ0_KLENI</name>
<reference evidence="2 3" key="1">
    <citation type="journal article" date="2014" name="Nat. Commun.">
        <title>Klebsormidium flaccidum genome reveals primary factors for plant terrestrial adaptation.</title>
        <authorList>
            <person name="Hori K."/>
            <person name="Maruyama F."/>
            <person name="Fujisawa T."/>
            <person name="Togashi T."/>
            <person name="Yamamoto N."/>
            <person name="Seo M."/>
            <person name="Sato S."/>
            <person name="Yamada T."/>
            <person name="Mori H."/>
            <person name="Tajima N."/>
            <person name="Moriyama T."/>
            <person name="Ikeuchi M."/>
            <person name="Watanabe M."/>
            <person name="Wada H."/>
            <person name="Kobayashi K."/>
            <person name="Saito M."/>
            <person name="Masuda T."/>
            <person name="Sasaki-Sekimoto Y."/>
            <person name="Mashiguchi K."/>
            <person name="Awai K."/>
            <person name="Shimojima M."/>
            <person name="Masuda S."/>
            <person name="Iwai M."/>
            <person name="Nobusawa T."/>
            <person name="Narise T."/>
            <person name="Kondo S."/>
            <person name="Saito H."/>
            <person name="Sato R."/>
            <person name="Murakawa M."/>
            <person name="Ihara Y."/>
            <person name="Oshima-Yamada Y."/>
            <person name="Ohtaka K."/>
            <person name="Satoh M."/>
            <person name="Sonobe K."/>
            <person name="Ishii M."/>
            <person name="Ohtani R."/>
            <person name="Kanamori-Sato M."/>
            <person name="Honoki R."/>
            <person name="Miyazaki D."/>
            <person name="Mochizuki H."/>
            <person name="Umetsu J."/>
            <person name="Higashi K."/>
            <person name="Shibata D."/>
            <person name="Kamiya Y."/>
            <person name="Sato N."/>
            <person name="Nakamura Y."/>
            <person name="Tabata S."/>
            <person name="Ida S."/>
            <person name="Kurokawa K."/>
            <person name="Ohta H."/>
        </authorList>
    </citation>
    <scope>NUCLEOTIDE SEQUENCE [LARGE SCALE GENOMIC DNA]</scope>
    <source>
        <strain evidence="2 3">NIES-2285</strain>
    </source>
</reference>
<dbReference type="AlphaFoldDB" id="A0A1Y1ITJ0"/>
<dbReference type="Proteomes" id="UP000054558">
    <property type="component" value="Unassembled WGS sequence"/>
</dbReference>
<organism evidence="2 3">
    <name type="scientific">Klebsormidium nitens</name>
    <name type="common">Green alga</name>
    <name type="synonym">Ulothrix nitens</name>
    <dbReference type="NCBI Taxonomy" id="105231"/>
    <lineage>
        <taxon>Eukaryota</taxon>
        <taxon>Viridiplantae</taxon>
        <taxon>Streptophyta</taxon>
        <taxon>Klebsormidiophyceae</taxon>
        <taxon>Klebsormidiales</taxon>
        <taxon>Klebsormidiaceae</taxon>
        <taxon>Klebsormidium</taxon>
    </lineage>
</organism>
<feature type="compositionally biased region" description="Basic and acidic residues" evidence="1">
    <location>
        <begin position="61"/>
        <end position="70"/>
    </location>
</feature>
<evidence type="ECO:0000313" key="2">
    <source>
        <dbReference type="EMBL" id="GAQ93402.1"/>
    </source>
</evidence>
<keyword evidence="3" id="KW-1185">Reference proteome</keyword>
<protein>
    <submittedName>
        <fullName evidence="2">Uncharacterized protein</fullName>
    </submittedName>
</protein>
<dbReference type="EMBL" id="DF238450">
    <property type="protein sequence ID" value="GAQ93402.1"/>
    <property type="molecule type" value="Genomic_DNA"/>
</dbReference>
<accession>A0A1Y1ITJ0</accession>
<gene>
    <name evidence="2" type="ORF">KFL_015010020</name>
</gene>
<proteinExistence type="predicted"/>